<accession>A0ABU3DNC3</accession>
<keyword evidence="1" id="KW-0732">Signal</keyword>
<reference evidence="3 4" key="1">
    <citation type="submission" date="2023-09" db="EMBL/GenBank/DDBJ databases">
        <authorList>
            <person name="Rey-Velasco X."/>
        </authorList>
    </citation>
    <scope>NUCLEOTIDE SEQUENCE [LARGE SCALE GENOMIC DNA]</scope>
    <source>
        <strain evidence="3 4">F225</strain>
    </source>
</reference>
<evidence type="ECO:0000313" key="3">
    <source>
        <dbReference type="EMBL" id="MDT0685219.1"/>
    </source>
</evidence>
<dbReference type="Proteomes" id="UP001253848">
    <property type="component" value="Unassembled WGS sequence"/>
</dbReference>
<gene>
    <name evidence="3" type="ORF">RM541_02520</name>
</gene>
<feature type="signal peptide" evidence="1">
    <location>
        <begin position="1"/>
        <end position="18"/>
    </location>
</feature>
<sequence>MKTFLAFLLLITSCNFYAQTPSNAQLSAQKQVEQTLDLWHEAAANANFEAYFELMTEDAVFVGTDATENWQNKDFREYARPHFDKGKAWKFTALERNIYFGKSGDYAWFDELLDTQMGICRGSGVLIKKGENWKIKHYVLSITVPNENVDEVLAIKKKADQRIQTKLQKN</sequence>
<keyword evidence="4" id="KW-1185">Reference proteome</keyword>
<feature type="domain" description="SnoaL-like" evidence="2">
    <location>
        <begin position="32"/>
        <end position="144"/>
    </location>
</feature>
<comment type="caution">
    <text evidence="3">The sequence shown here is derived from an EMBL/GenBank/DDBJ whole genome shotgun (WGS) entry which is preliminary data.</text>
</comment>
<protein>
    <submittedName>
        <fullName evidence="3">Nuclear transport factor 2 family protein</fullName>
    </submittedName>
</protein>
<dbReference type="InterPro" id="IPR037401">
    <property type="entry name" value="SnoaL-like"/>
</dbReference>
<dbReference type="SUPFAM" id="SSF54427">
    <property type="entry name" value="NTF2-like"/>
    <property type="match status" value="1"/>
</dbReference>
<dbReference type="EMBL" id="JAVRHN010000001">
    <property type="protein sequence ID" value="MDT0685219.1"/>
    <property type="molecule type" value="Genomic_DNA"/>
</dbReference>
<evidence type="ECO:0000259" key="2">
    <source>
        <dbReference type="Pfam" id="PF13474"/>
    </source>
</evidence>
<dbReference type="InterPro" id="IPR032710">
    <property type="entry name" value="NTF2-like_dom_sf"/>
</dbReference>
<name>A0ABU3DNC3_9FLAO</name>
<evidence type="ECO:0000256" key="1">
    <source>
        <dbReference type="SAM" id="SignalP"/>
    </source>
</evidence>
<feature type="chain" id="PRO_5046393014" evidence="1">
    <location>
        <begin position="19"/>
        <end position="170"/>
    </location>
</feature>
<dbReference type="Gene3D" id="3.10.450.50">
    <property type="match status" value="1"/>
</dbReference>
<evidence type="ECO:0000313" key="4">
    <source>
        <dbReference type="Proteomes" id="UP001253848"/>
    </source>
</evidence>
<proteinExistence type="predicted"/>
<dbReference type="Pfam" id="PF13474">
    <property type="entry name" value="SnoaL_3"/>
    <property type="match status" value="1"/>
</dbReference>
<organism evidence="3 4">
    <name type="scientific">Autumnicola psychrophila</name>
    <dbReference type="NCBI Taxonomy" id="3075592"/>
    <lineage>
        <taxon>Bacteria</taxon>
        <taxon>Pseudomonadati</taxon>
        <taxon>Bacteroidota</taxon>
        <taxon>Flavobacteriia</taxon>
        <taxon>Flavobacteriales</taxon>
        <taxon>Flavobacteriaceae</taxon>
        <taxon>Autumnicola</taxon>
    </lineage>
</organism>
<dbReference type="RefSeq" id="WP_311498647.1">
    <property type="nucleotide sequence ID" value="NZ_JAVRHN010000001.1"/>
</dbReference>